<dbReference type="SMART" id="SM00324">
    <property type="entry name" value="RhoGAP"/>
    <property type="match status" value="1"/>
</dbReference>
<dbReference type="Pfam" id="PF00620">
    <property type="entry name" value="RhoGAP"/>
    <property type="match status" value="1"/>
</dbReference>
<organism evidence="2 3">
    <name type="scientific">Labeo rohita</name>
    <name type="common">Indian major carp</name>
    <name type="synonym">Cyprinus rohita</name>
    <dbReference type="NCBI Taxonomy" id="84645"/>
    <lineage>
        <taxon>Eukaryota</taxon>
        <taxon>Metazoa</taxon>
        <taxon>Chordata</taxon>
        <taxon>Craniata</taxon>
        <taxon>Vertebrata</taxon>
        <taxon>Euteleostomi</taxon>
        <taxon>Actinopterygii</taxon>
        <taxon>Neopterygii</taxon>
        <taxon>Teleostei</taxon>
        <taxon>Ostariophysi</taxon>
        <taxon>Cypriniformes</taxon>
        <taxon>Cyprinidae</taxon>
        <taxon>Labeoninae</taxon>
        <taxon>Labeonini</taxon>
        <taxon>Labeo</taxon>
    </lineage>
</organism>
<comment type="caution">
    <text evidence="2">The sequence shown here is derived from an EMBL/GenBank/DDBJ whole genome shotgun (WGS) entry which is preliminary data.</text>
</comment>
<evidence type="ECO:0000313" key="2">
    <source>
        <dbReference type="EMBL" id="KAI2647703.1"/>
    </source>
</evidence>
<dbReference type="PANTHER" id="PTHR45899:SF3">
    <property type="entry name" value="ARF-GAP WITH RHO-GAP DOMAIN, ANK REPEAT AND PH DOMAIN-CONTAINING PROTEIN 1"/>
    <property type="match status" value="1"/>
</dbReference>
<reference evidence="2 3" key="1">
    <citation type="submission" date="2022-01" db="EMBL/GenBank/DDBJ databases">
        <title>A high-quality chromosome-level genome assembly of rohu carp, Labeo rohita.</title>
        <authorList>
            <person name="Arick M.A. II"/>
            <person name="Hsu C.-Y."/>
            <person name="Magbanua Z."/>
            <person name="Pechanova O."/>
            <person name="Grover C."/>
            <person name="Miller E."/>
            <person name="Thrash A."/>
            <person name="Ezzel L."/>
            <person name="Alam S."/>
            <person name="Benzie J."/>
            <person name="Hamilton M."/>
            <person name="Karsi A."/>
            <person name="Lawrence M.L."/>
            <person name="Peterson D.G."/>
        </authorList>
    </citation>
    <scope>NUCLEOTIDE SEQUENCE [LARGE SCALE GENOMIC DNA]</scope>
    <source>
        <strain evidence="3">BAU-BD-2019</strain>
        <tissue evidence="2">Blood</tissue>
    </source>
</reference>
<sequence length="176" mass="20116">MLESDYSVDDVANTLKRFLREVKDGVFNGQKNGDSWLRAAGLEDKGEKVHRYQILLSNLTEVNRETLKALIHHLVCVQHLSDENQMTIRNLFIVFGPTLFQTDGKDVTGSQVVEELIQNYCSIFNVSESDLQRQLNMTSEILNKHKSQGSPCEREYPVKELKLYHGCQSKLHPPTP</sequence>
<dbReference type="PROSITE" id="PS50238">
    <property type="entry name" value="RHOGAP"/>
    <property type="match status" value="1"/>
</dbReference>
<dbReference type="InterPro" id="IPR000198">
    <property type="entry name" value="RhoGAP_dom"/>
</dbReference>
<dbReference type="InterPro" id="IPR008936">
    <property type="entry name" value="Rho_GTPase_activation_prot"/>
</dbReference>
<dbReference type="SUPFAM" id="SSF48350">
    <property type="entry name" value="GTPase activation domain, GAP"/>
    <property type="match status" value="1"/>
</dbReference>
<proteinExistence type="predicted"/>
<dbReference type="Gene3D" id="1.10.555.10">
    <property type="entry name" value="Rho GTPase activation protein"/>
    <property type="match status" value="1"/>
</dbReference>
<dbReference type="PANTHER" id="PTHR45899">
    <property type="entry name" value="RHO GTPASE ACTIVATING PROTEIN AT 15B, ISOFORM C"/>
    <property type="match status" value="1"/>
</dbReference>
<keyword evidence="3" id="KW-1185">Reference proteome</keyword>
<protein>
    <submittedName>
        <fullName evidence="2">Arf-GAP with Rho-GAP domain, ANK repeat and PH domain-containing protein 1</fullName>
    </submittedName>
</protein>
<dbReference type="EMBL" id="JACTAM010000189">
    <property type="protein sequence ID" value="KAI2647703.1"/>
    <property type="molecule type" value="Genomic_DNA"/>
</dbReference>
<evidence type="ECO:0000313" key="3">
    <source>
        <dbReference type="Proteomes" id="UP000830375"/>
    </source>
</evidence>
<evidence type="ECO:0000259" key="1">
    <source>
        <dbReference type="PROSITE" id="PS50238"/>
    </source>
</evidence>
<dbReference type="Proteomes" id="UP000830375">
    <property type="component" value="Unassembled WGS sequence"/>
</dbReference>
<dbReference type="InterPro" id="IPR052227">
    <property type="entry name" value="Arf-Rho-GAP_ANK-PH_domain"/>
</dbReference>
<feature type="domain" description="Rho-GAP" evidence="1">
    <location>
        <begin position="1"/>
        <end position="124"/>
    </location>
</feature>
<gene>
    <name evidence="2" type="ORF">H4Q32_023855</name>
</gene>
<accession>A0ABQ8LAI5</accession>
<name>A0ABQ8LAI5_LABRO</name>